<dbReference type="PANTHER" id="PTHR42776">
    <property type="entry name" value="SERINE PEPTIDASE S9 FAMILY MEMBER"/>
    <property type="match status" value="1"/>
</dbReference>
<dbReference type="Pfam" id="PF07676">
    <property type="entry name" value="PD40"/>
    <property type="match status" value="2"/>
</dbReference>
<evidence type="ECO:0000313" key="5">
    <source>
        <dbReference type="Proteomes" id="UP000323410"/>
    </source>
</evidence>
<reference evidence="4 5" key="1">
    <citation type="submission" date="2019-08" db="EMBL/GenBank/DDBJ databases">
        <title>Genone of Arthrobacter echini P9.</title>
        <authorList>
            <person name="Bowman J.P."/>
        </authorList>
    </citation>
    <scope>NUCLEOTIDE SEQUENCE [LARGE SCALE GENOMIC DNA]</scope>
    <source>
        <strain evidence="4 5">P9</strain>
    </source>
</reference>
<accession>A0A5D0XS38</accession>
<protein>
    <submittedName>
        <fullName evidence="4">S9 family peptidase</fullName>
    </submittedName>
</protein>
<dbReference type="AlphaFoldDB" id="A0A5D0XS38"/>
<comment type="caution">
    <text evidence="4">The sequence shown here is derived from an EMBL/GenBank/DDBJ whole genome shotgun (WGS) entry which is preliminary data.</text>
</comment>
<dbReference type="GO" id="GO:0006508">
    <property type="term" value="P:proteolysis"/>
    <property type="evidence" value="ECO:0007669"/>
    <property type="project" value="InterPro"/>
</dbReference>
<dbReference type="SUPFAM" id="SSF82171">
    <property type="entry name" value="DPP6 N-terminal domain-like"/>
    <property type="match status" value="1"/>
</dbReference>
<evidence type="ECO:0000313" key="4">
    <source>
        <dbReference type="EMBL" id="TYC99347.1"/>
    </source>
</evidence>
<evidence type="ECO:0000256" key="2">
    <source>
        <dbReference type="ARBA" id="ARBA00022825"/>
    </source>
</evidence>
<name>A0A5D0XS38_9MICC</name>
<dbReference type="InterPro" id="IPR011659">
    <property type="entry name" value="WD40"/>
</dbReference>
<dbReference type="RefSeq" id="WP_148600171.1">
    <property type="nucleotide sequence ID" value="NZ_VSLD01000002.1"/>
</dbReference>
<evidence type="ECO:0000259" key="3">
    <source>
        <dbReference type="Pfam" id="PF00326"/>
    </source>
</evidence>
<dbReference type="SUPFAM" id="SSF53474">
    <property type="entry name" value="alpha/beta-Hydrolases"/>
    <property type="match status" value="1"/>
</dbReference>
<dbReference type="Pfam" id="PF00326">
    <property type="entry name" value="Peptidase_S9"/>
    <property type="match status" value="1"/>
</dbReference>
<evidence type="ECO:0000256" key="1">
    <source>
        <dbReference type="ARBA" id="ARBA00022801"/>
    </source>
</evidence>
<dbReference type="EMBL" id="VSLD01000002">
    <property type="protein sequence ID" value="TYC99347.1"/>
    <property type="molecule type" value="Genomic_DNA"/>
</dbReference>
<dbReference type="Gene3D" id="3.40.50.1820">
    <property type="entry name" value="alpha/beta hydrolase"/>
    <property type="match status" value="1"/>
</dbReference>
<gene>
    <name evidence="4" type="ORF">FQ377_05010</name>
</gene>
<feature type="domain" description="Peptidase S9 prolyl oligopeptidase catalytic" evidence="3">
    <location>
        <begin position="463"/>
        <end position="668"/>
    </location>
</feature>
<keyword evidence="2" id="KW-0720">Serine protease</keyword>
<dbReference type="InterPro" id="IPR029058">
    <property type="entry name" value="AB_hydrolase_fold"/>
</dbReference>
<sequence>MKPDQIDLLTTLGAPALHPDGSRLVVAATRPDFRADSYVGQLWEITLDGGRRRLTRGFRDTDPRYSPDGSVLLFLRAAAGGKPQLFAARASGGEPVQVTDQPLGVGQFAISPDSTLIVFAARVPEPGRYGTVDGVTPGLEDARLITQNKYRMNGLGYTTDKRSQLFCVDVPDLDAEPFIEAVGRAAQDRQQGAADNGEHDGVQRARRLTSADADHLEPVFAADGQRIVFTASLGPDADTTLVSDLHSMALDGGAPRQLTNLAGDTLLGCGAAQPSRDGAWLFFLASDLSPTGLDFVARNTALYVMRTDDPASVTRLSDPETVDIGDVQEIVPDGPDTVLVVNRARGSGELLRVGATGKSETLVEGPTVVTGAATSEGTVVVSFTDPSTAGDAAVVEHGSLHVLTDFSAPLRRHTRVGEPQERSYPAPDGTPVHGWVVLPEGQGPHPVLLVIHGGPFAQYGWGYFDEAQVYAAAGYAVLLCNPRGAAGYGQAHGRVIKEAMGTVDLDDVLAYLEGALAEFGSMDHERLGVMGGSYGGYLTAWTIANDHRFRAAIVERGYLDPPSFVGSSDIGWFFSEGYTGTDPARVEEQNPFAKIGEVRTPAFVVHSEEDLRCPIEQAQRYYTALKKQGVETQLLVFPGETHELSRSGSPWHRRQRFEHILRWWSTYLPTDANPADKDRSDAR</sequence>
<keyword evidence="5" id="KW-1185">Reference proteome</keyword>
<dbReference type="OrthoDB" id="262125at2"/>
<dbReference type="PANTHER" id="PTHR42776:SF4">
    <property type="entry name" value="ACYLAMINO-ACID-RELEASING ENZYME"/>
    <property type="match status" value="1"/>
</dbReference>
<dbReference type="Proteomes" id="UP000323410">
    <property type="component" value="Unassembled WGS sequence"/>
</dbReference>
<proteinExistence type="predicted"/>
<organism evidence="4 5">
    <name type="scientific">Arthrobacter echini</name>
    <dbReference type="NCBI Taxonomy" id="1529066"/>
    <lineage>
        <taxon>Bacteria</taxon>
        <taxon>Bacillati</taxon>
        <taxon>Actinomycetota</taxon>
        <taxon>Actinomycetes</taxon>
        <taxon>Micrococcales</taxon>
        <taxon>Micrococcaceae</taxon>
        <taxon>Arthrobacter</taxon>
    </lineage>
</organism>
<keyword evidence="2" id="KW-0645">Protease</keyword>
<dbReference type="Gene3D" id="2.120.10.30">
    <property type="entry name" value="TolB, C-terminal domain"/>
    <property type="match status" value="2"/>
</dbReference>
<dbReference type="InterPro" id="IPR001375">
    <property type="entry name" value="Peptidase_S9_cat"/>
</dbReference>
<dbReference type="InterPro" id="IPR011042">
    <property type="entry name" value="6-blade_b-propeller_TolB-like"/>
</dbReference>
<keyword evidence="1" id="KW-0378">Hydrolase</keyword>
<dbReference type="GO" id="GO:0004252">
    <property type="term" value="F:serine-type endopeptidase activity"/>
    <property type="evidence" value="ECO:0007669"/>
    <property type="project" value="TreeGrafter"/>
</dbReference>